<keyword evidence="2" id="KW-1185">Reference proteome</keyword>
<reference evidence="1 2" key="1">
    <citation type="submission" date="2016-04" db="EMBL/GenBank/DDBJ databases">
        <title>A degradative enzymes factory behind the ericoid mycorrhizal symbiosis.</title>
        <authorList>
            <consortium name="DOE Joint Genome Institute"/>
            <person name="Martino E."/>
            <person name="Morin E."/>
            <person name="Grelet G."/>
            <person name="Kuo A."/>
            <person name="Kohler A."/>
            <person name="Daghino S."/>
            <person name="Barry K."/>
            <person name="Choi C."/>
            <person name="Cichocki N."/>
            <person name="Clum A."/>
            <person name="Copeland A."/>
            <person name="Hainaut M."/>
            <person name="Haridas S."/>
            <person name="Labutti K."/>
            <person name="Lindquist E."/>
            <person name="Lipzen A."/>
            <person name="Khouja H.-R."/>
            <person name="Murat C."/>
            <person name="Ohm R."/>
            <person name="Olson A."/>
            <person name="Spatafora J."/>
            <person name="Veneault-Fourrey C."/>
            <person name="Henrissat B."/>
            <person name="Grigoriev I."/>
            <person name="Martin F."/>
            <person name="Perotto S."/>
        </authorList>
    </citation>
    <scope>NUCLEOTIDE SEQUENCE [LARGE SCALE GENOMIC DNA]</scope>
    <source>
        <strain evidence="1 2">E</strain>
    </source>
</reference>
<dbReference type="EMBL" id="KZ613847">
    <property type="protein sequence ID" value="PMD57048.1"/>
    <property type="molecule type" value="Genomic_DNA"/>
</dbReference>
<protein>
    <submittedName>
        <fullName evidence="1">Uncharacterized protein</fullName>
    </submittedName>
</protein>
<proteinExistence type="predicted"/>
<dbReference type="InParanoid" id="A0A2J6T1Z3"/>
<accession>A0A2J6T1Z3</accession>
<evidence type="ECO:0000313" key="2">
    <source>
        <dbReference type="Proteomes" id="UP000235371"/>
    </source>
</evidence>
<dbReference type="RefSeq" id="XP_024733952.1">
    <property type="nucleotide sequence ID" value="XM_024872865.1"/>
</dbReference>
<name>A0A2J6T1Z3_9HELO</name>
<gene>
    <name evidence="1" type="ORF">K444DRAFT_44936</name>
</gene>
<dbReference type="OrthoDB" id="7464126at2759"/>
<dbReference type="STRING" id="1095630.A0A2J6T1Z3"/>
<dbReference type="GeneID" id="36580945"/>
<dbReference type="AlphaFoldDB" id="A0A2J6T1Z3"/>
<dbReference type="Proteomes" id="UP000235371">
    <property type="component" value="Unassembled WGS sequence"/>
</dbReference>
<evidence type="ECO:0000313" key="1">
    <source>
        <dbReference type="EMBL" id="PMD57048.1"/>
    </source>
</evidence>
<sequence length="122" mass="13923">MAGPQGVLQDLQGPFEKYESLGSQSKRAWGRLKWGSNDIAELRARLTSTTVLLTAFLGSLFSTRTFTMELILAFSTSQVVVERKLKNGSRECVRSQNFTLTHQITTKHQKIHYIQNFRTWNS</sequence>
<organism evidence="1 2">
    <name type="scientific">Hyaloscypha bicolor E</name>
    <dbReference type="NCBI Taxonomy" id="1095630"/>
    <lineage>
        <taxon>Eukaryota</taxon>
        <taxon>Fungi</taxon>
        <taxon>Dikarya</taxon>
        <taxon>Ascomycota</taxon>
        <taxon>Pezizomycotina</taxon>
        <taxon>Leotiomycetes</taxon>
        <taxon>Helotiales</taxon>
        <taxon>Hyaloscyphaceae</taxon>
        <taxon>Hyaloscypha</taxon>
        <taxon>Hyaloscypha bicolor</taxon>
    </lineage>
</organism>